<dbReference type="PROSITE" id="PS50925">
    <property type="entry name" value="BLUF"/>
    <property type="match status" value="1"/>
</dbReference>
<comment type="caution">
    <text evidence="2">The sequence shown here is derived from an EMBL/GenBank/DDBJ whole genome shotgun (WGS) entry which is preliminary data.</text>
</comment>
<dbReference type="SUPFAM" id="SSF54975">
    <property type="entry name" value="Acylphosphatase/BLUF domain-like"/>
    <property type="match status" value="1"/>
</dbReference>
<evidence type="ECO:0000259" key="1">
    <source>
        <dbReference type="PROSITE" id="PS50925"/>
    </source>
</evidence>
<dbReference type="Pfam" id="PF04940">
    <property type="entry name" value="BLUF"/>
    <property type="match status" value="1"/>
</dbReference>
<keyword evidence="3" id="KW-1185">Reference proteome</keyword>
<gene>
    <name evidence="2" type="ORF">LDJ79_09665</name>
</gene>
<name>A0ABS7YMU9_9VIBR</name>
<sequence length="138" mass="15544">MKLIRLLYYSQATREMSLADMKAILEKARANNHAQDICGMLCYDNNYFLQILEGDAAEVTELFLTIAADERHHSVVIVGVQGIESKVFPQWDMGYAGSSDTLAKLMKEIGCDEFDPEALNFKQAATLLYELSKEQTQV</sequence>
<reference evidence="3" key="1">
    <citation type="submission" date="2023-07" db="EMBL/GenBank/DDBJ databases">
        <title>Molecular identification of indigenous halophilic bacteria isolated from red sea cost, biodegradation of synthetic dyes and assessment of degraded metabolite toxicity.</title>
        <authorList>
            <person name="Chaieb K."/>
            <person name="Altayb H.N."/>
        </authorList>
    </citation>
    <scope>NUCLEOTIDE SEQUENCE [LARGE SCALE GENOMIC DNA]</scope>
    <source>
        <strain evidence="3">K20</strain>
    </source>
</reference>
<organism evidence="2 3">
    <name type="scientific">Vibrio tritonius</name>
    <dbReference type="NCBI Taxonomy" id="1435069"/>
    <lineage>
        <taxon>Bacteria</taxon>
        <taxon>Pseudomonadati</taxon>
        <taxon>Pseudomonadota</taxon>
        <taxon>Gammaproteobacteria</taxon>
        <taxon>Vibrionales</taxon>
        <taxon>Vibrionaceae</taxon>
        <taxon>Vibrio</taxon>
    </lineage>
</organism>
<dbReference type="RefSeq" id="WP_068717076.1">
    <property type="nucleotide sequence ID" value="NZ_AP014636.1"/>
</dbReference>
<dbReference type="InterPro" id="IPR007024">
    <property type="entry name" value="BLUF_domain"/>
</dbReference>
<evidence type="ECO:0000313" key="3">
    <source>
        <dbReference type="Proteomes" id="UP001199044"/>
    </source>
</evidence>
<proteinExistence type="predicted"/>
<dbReference type="EMBL" id="JAIWIU010000056">
    <property type="protein sequence ID" value="MCA2016377.1"/>
    <property type="molecule type" value="Genomic_DNA"/>
</dbReference>
<protein>
    <submittedName>
        <fullName evidence="2">BLUF domain-containing protein</fullName>
    </submittedName>
</protein>
<accession>A0ABS7YMU9</accession>
<dbReference type="Gene3D" id="3.30.70.100">
    <property type="match status" value="1"/>
</dbReference>
<feature type="domain" description="BLUF" evidence="1">
    <location>
        <begin position="3"/>
        <end position="94"/>
    </location>
</feature>
<dbReference type="Proteomes" id="UP001199044">
    <property type="component" value="Unassembled WGS sequence"/>
</dbReference>
<dbReference type="InterPro" id="IPR036046">
    <property type="entry name" value="Acylphosphatase-like_dom_sf"/>
</dbReference>
<dbReference type="SMART" id="SM01034">
    <property type="entry name" value="BLUF"/>
    <property type="match status" value="1"/>
</dbReference>
<evidence type="ECO:0000313" key="2">
    <source>
        <dbReference type="EMBL" id="MCA2016377.1"/>
    </source>
</evidence>